<gene>
    <name evidence="4" type="ORF">DEACI_1711</name>
    <name evidence="3" type="ORF">DEACI_3282</name>
</gene>
<dbReference type="Proteomes" id="UP000836597">
    <property type="component" value="Chromosome"/>
</dbReference>
<evidence type="ECO:0000313" key="3">
    <source>
        <dbReference type="EMBL" id="CAA7602603.1"/>
    </source>
</evidence>
<evidence type="ECO:0000259" key="2">
    <source>
        <dbReference type="Pfam" id="PF07929"/>
    </source>
</evidence>
<dbReference type="PANTHER" id="PTHR41878:SF1">
    <property type="entry name" value="TNPR PROTEIN"/>
    <property type="match status" value="1"/>
</dbReference>
<proteinExistence type="predicted"/>
<reference evidence="4" key="1">
    <citation type="submission" date="2014-11" db="EMBL/GenBank/DDBJ databases">
        <authorList>
            <person name="Hornung B.V."/>
        </authorList>
    </citation>
    <scope>NUCLEOTIDE SEQUENCE</scope>
    <source>
        <strain evidence="4">INE</strain>
    </source>
</reference>
<protein>
    <submittedName>
        <fullName evidence="4">Plasmid pRiA4b ORF-3 protein</fullName>
    </submittedName>
    <submittedName>
        <fullName evidence="3">Protein MM3350-like domain protein</fullName>
    </submittedName>
</protein>
<evidence type="ECO:0000313" key="5">
    <source>
        <dbReference type="Proteomes" id="UP001071230"/>
    </source>
</evidence>
<reference evidence="3" key="2">
    <citation type="submission" date="2020-01" db="EMBL/GenBank/DDBJ databases">
        <authorList>
            <person name="Hornung B."/>
        </authorList>
    </citation>
    <scope>NUCLEOTIDE SEQUENCE</scope>
    <source>
        <strain evidence="3">PacBioINE</strain>
    </source>
</reference>
<feature type="region of interest" description="Disordered" evidence="1">
    <location>
        <begin position="251"/>
        <end position="288"/>
    </location>
</feature>
<dbReference type="Gene3D" id="3.10.290.30">
    <property type="entry name" value="MM3350-like"/>
    <property type="match status" value="1"/>
</dbReference>
<name>A0A8S0VY48_9FIRM</name>
<organism evidence="3">
    <name type="scientific">Acididesulfobacillus acetoxydans</name>
    <dbReference type="NCBI Taxonomy" id="1561005"/>
    <lineage>
        <taxon>Bacteria</taxon>
        <taxon>Bacillati</taxon>
        <taxon>Bacillota</taxon>
        <taxon>Clostridia</taxon>
        <taxon>Eubacteriales</taxon>
        <taxon>Peptococcaceae</taxon>
        <taxon>Acididesulfobacillus</taxon>
    </lineage>
</organism>
<dbReference type="InterPro" id="IPR024047">
    <property type="entry name" value="MM3350-like_sf"/>
</dbReference>
<dbReference type="RefSeq" id="WP_240985942.1">
    <property type="nucleotide sequence ID" value="NZ_CDGJ01000048.1"/>
</dbReference>
<feature type="compositionally biased region" description="Basic and acidic residues" evidence="1">
    <location>
        <begin position="265"/>
        <end position="288"/>
    </location>
</feature>
<dbReference type="Proteomes" id="UP001071230">
    <property type="component" value="Unassembled WGS sequence"/>
</dbReference>
<accession>A0A8S0VY48</accession>
<dbReference type="EMBL" id="CDGJ01000048">
    <property type="protein sequence ID" value="CEJ07250.1"/>
    <property type="molecule type" value="Genomic_DNA"/>
</dbReference>
<feature type="domain" description="Plasmid pRiA4b Orf3-like" evidence="2">
    <location>
        <begin position="2"/>
        <end position="181"/>
    </location>
</feature>
<dbReference type="SUPFAM" id="SSF159941">
    <property type="entry name" value="MM3350-like"/>
    <property type="match status" value="1"/>
</dbReference>
<dbReference type="AlphaFoldDB" id="A0A8S0VY48"/>
<dbReference type="InterPro" id="IPR012912">
    <property type="entry name" value="Plasmid_pRiA4b_Orf3-like"/>
</dbReference>
<evidence type="ECO:0000313" key="4">
    <source>
        <dbReference type="EMBL" id="CEJ07250.1"/>
    </source>
</evidence>
<dbReference type="Pfam" id="PF07929">
    <property type="entry name" value="PRiA4_ORF3"/>
    <property type="match status" value="1"/>
</dbReference>
<dbReference type="PANTHER" id="PTHR41878">
    <property type="entry name" value="LEXA REPRESSOR-RELATED"/>
    <property type="match status" value="1"/>
</dbReference>
<evidence type="ECO:0000256" key="1">
    <source>
        <dbReference type="SAM" id="MobiDB-lite"/>
    </source>
</evidence>
<feature type="compositionally biased region" description="Polar residues" evidence="1">
    <location>
        <begin position="252"/>
        <end position="263"/>
    </location>
</feature>
<dbReference type="KEGG" id="aacx:DEACI_3282"/>
<sequence>MAYQLKVVLRNIEPTIWRRLRIPGNITFAQMHRVIQEAFGWLDYHLYHFDFGEVIVVAEDGEFPAEEMYGPSVQALPSGQTLIDDLFSRCDRCVYEYDFGDSWEHEILIEKRLKESRKYAVPACLDGARQRPPEDVGGAAGYERFLTTIRDSHNPEREELLLWAEKDTGGRLYDPEYFSVREVNRRLEHALLDGREQSLKLFLGKNGLTGPLRMGWSEPYVEMGGQAYSWERIGKLLSWLDEGYGITIKATKPQTRANGQRSQKNSRDQAKVGQNAREETSDEKTKRRDPMDLWLTIPEDKRELLLANCFCHRCHKIVRMVEYTVQKDAFGLGLLGKCSDCGGVVGRFVEL</sequence>
<keyword evidence="5" id="KW-1185">Reference proteome</keyword>
<dbReference type="EMBL" id="LR746496">
    <property type="protein sequence ID" value="CAA7602603.1"/>
    <property type="molecule type" value="Genomic_DNA"/>
</dbReference>